<evidence type="ECO:0000256" key="1">
    <source>
        <dbReference type="SAM" id="SignalP"/>
    </source>
</evidence>
<dbReference type="Proteomes" id="UP001152607">
    <property type="component" value="Unassembled WGS sequence"/>
</dbReference>
<reference evidence="2" key="1">
    <citation type="submission" date="2023-01" db="EMBL/GenBank/DDBJ databases">
        <authorList>
            <person name="Van Ghelder C."/>
            <person name="Rancurel C."/>
        </authorList>
    </citation>
    <scope>NUCLEOTIDE SEQUENCE</scope>
    <source>
        <strain evidence="2">CNCM I-4278</strain>
    </source>
</reference>
<dbReference type="AlphaFoldDB" id="A0A9W4UFC7"/>
<feature type="chain" id="PRO_5040743130" description="Secreted protein" evidence="1">
    <location>
        <begin position="26"/>
        <end position="242"/>
    </location>
</feature>
<dbReference type="PANTHER" id="PTHR38847">
    <property type="match status" value="1"/>
</dbReference>
<keyword evidence="3" id="KW-1185">Reference proteome</keyword>
<keyword evidence="1" id="KW-0732">Signal</keyword>
<dbReference type="EMBL" id="CAOQHR010000005">
    <property type="protein sequence ID" value="CAI6334689.1"/>
    <property type="molecule type" value="Genomic_DNA"/>
</dbReference>
<protein>
    <recommendedName>
        <fullName evidence="4">Secreted protein</fullName>
    </recommendedName>
</protein>
<comment type="caution">
    <text evidence="2">The sequence shown here is derived from an EMBL/GenBank/DDBJ whole genome shotgun (WGS) entry which is preliminary data.</text>
</comment>
<evidence type="ECO:0008006" key="4">
    <source>
        <dbReference type="Google" id="ProtNLM"/>
    </source>
</evidence>
<evidence type="ECO:0000313" key="3">
    <source>
        <dbReference type="Proteomes" id="UP001152607"/>
    </source>
</evidence>
<dbReference type="PANTHER" id="PTHR38847:SF1">
    <property type="entry name" value="PSEUDOURIDINE SYNTHASE RSUA_RLUA-LIKE DOMAIN-CONTAINING PROTEIN"/>
    <property type="match status" value="1"/>
</dbReference>
<dbReference type="OrthoDB" id="152248at2759"/>
<sequence>MKWLAAILPIVAALPANVDLGGVEGEVPPPGSVTIQGVTYGGTGCPQGTLSAQLSDDRTTVTLIFDTYIASIGPTVAVTENRKNCQLNVNIKYPGGFQYSVLSADYRGYAAIQKGVEGLLKSTYYFSGQTQQSITEYSFVGPVTGDYLKSDKADSTSTVWSPCGANGLLNINSQVRLTASNASASGLLTTDSTDLKFKQIAEHNGPNFELLKRNGTSVLALKSFLRRNKLNVFRDLKWRRCE</sequence>
<dbReference type="Pfam" id="PF14273">
    <property type="entry name" value="DUF4360"/>
    <property type="match status" value="1"/>
</dbReference>
<dbReference type="InterPro" id="IPR025649">
    <property type="entry name" value="DUF4360"/>
</dbReference>
<organism evidence="2 3">
    <name type="scientific">Periconia digitata</name>
    <dbReference type="NCBI Taxonomy" id="1303443"/>
    <lineage>
        <taxon>Eukaryota</taxon>
        <taxon>Fungi</taxon>
        <taxon>Dikarya</taxon>
        <taxon>Ascomycota</taxon>
        <taxon>Pezizomycotina</taxon>
        <taxon>Dothideomycetes</taxon>
        <taxon>Pleosporomycetidae</taxon>
        <taxon>Pleosporales</taxon>
        <taxon>Massarineae</taxon>
        <taxon>Periconiaceae</taxon>
        <taxon>Periconia</taxon>
    </lineage>
</organism>
<evidence type="ECO:0000313" key="2">
    <source>
        <dbReference type="EMBL" id="CAI6334689.1"/>
    </source>
</evidence>
<name>A0A9W4UFC7_9PLEO</name>
<accession>A0A9W4UFC7</accession>
<gene>
    <name evidence="2" type="ORF">PDIGIT_LOCUS7754</name>
</gene>
<proteinExistence type="predicted"/>
<feature type="signal peptide" evidence="1">
    <location>
        <begin position="1"/>
        <end position="25"/>
    </location>
</feature>